<dbReference type="AlphaFoldDB" id="A0A9P7Z1Y4"/>
<accession>A0A9P7Z1Y4</accession>
<dbReference type="Proteomes" id="UP000887226">
    <property type="component" value="Unassembled WGS sequence"/>
</dbReference>
<reference evidence="3" key="1">
    <citation type="journal article" date="2021" name="IMA Fungus">
        <title>Genomic characterization of three marine fungi, including Emericellopsis atlantica sp. nov. with signatures of a generalist lifestyle and marine biomass degradation.</title>
        <authorList>
            <person name="Hagestad O.C."/>
            <person name="Hou L."/>
            <person name="Andersen J.H."/>
            <person name="Hansen E.H."/>
            <person name="Altermark B."/>
            <person name="Li C."/>
            <person name="Kuhnert E."/>
            <person name="Cox R.J."/>
            <person name="Crous P.W."/>
            <person name="Spatafora J.W."/>
            <person name="Lail K."/>
            <person name="Amirebrahimi M."/>
            <person name="Lipzen A."/>
            <person name="Pangilinan J."/>
            <person name="Andreopoulos W."/>
            <person name="Hayes R.D."/>
            <person name="Ng V."/>
            <person name="Grigoriev I.V."/>
            <person name="Jackson S.A."/>
            <person name="Sutton T.D.S."/>
            <person name="Dobson A.D.W."/>
            <person name="Rama T."/>
        </authorList>
    </citation>
    <scope>NUCLEOTIDE SEQUENCE</scope>
    <source>
        <strain evidence="3">TRa3180A</strain>
    </source>
</reference>
<comment type="caution">
    <text evidence="3">The sequence shown here is derived from an EMBL/GenBank/DDBJ whole genome shotgun (WGS) entry which is preliminary data.</text>
</comment>
<feature type="region of interest" description="Disordered" evidence="1">
    <location>
        <begin position="385"/>
        <end position="420"/>
    </location>
</feature>
<proteinExistence type="predicted"/>
<dbReference type="InterPro" id="IPR006015">
    <property type="entry name" value="Universal_stress_UspA"/>
</dbReference>
<dbReference type="SUPFAM" id="SSF52402">
    <property type="entry name" value="Adenine nucleotide alpha hydrolases-like"/>
    <property type="match status" value="1"/>
</dbReference>
<dbReference type="PANTHER" id="PTHR46100">
    <property type="entry name" value="IMP2'P"/>
    <property type="match status" value="1"/>
</dbReference>
<feature type="compositionally biased region" description="Low complexity" evidence="1">
    <location>
        <begin position="223"/>
        <end position="235"/>
    </location>
</feature>
<dbReference type="Pfam" id="PF00582">
    <property type="entry name" value="Usp"/>
    <property type="match status" value="1"/>
</dbReference>
<evidence type="ECO:0000313" key="3">
    <source>
        <dbReference type="EMBL" id="KAG9243877.1"/>
    </source>
</evidence>
<keyword evidence="4" id="KW-1185">Reference proteome</keyword>
<feature type="compositionally biased region" description="Low complexity" evidence="1">
    <location>
        <begin position="39"/>
        <end position="67"/>
    </location>
</feature>
<dbReference type="PRINTS" id="PR01438">
    <property type="entry name" value="UNVRSLSTRESS"/>
</dbReference>
<feature type="compositionally biased region" description="Polar residues" evidence="1">
    <location>
        <begin position="555"/>
        <end position="569"/>
    </location>
</feature>
<dbReference type="PANTHER" id="PTHR46100:SF4">
    <property type="entry name" value="USPA DOMAIN-CONTAINING PROTEIN"/>
    <property type="match status" value="1"/>
</dbReference>
<dbReference type="InterPro" id="IPR006016">
    <property type="entry name" value="UspA"/>
</dbReference>
<feature type="region of interest" description="Disordered" evidence="1">
    <location>
        <begin position="555"/>
        <end position="575"/>
    </location>
</feature>
<name>A0A9P7Z1Y4_9HELO</name>
<feature type="compositionally biased region" description="Polar residues" evidence="1">
    <location>
        <begin position="672"/>
        <end position="685"/>
    </location>
</feature>
<feature type="region of interest" description="Disordered" evidence="1">
    <location>
        <begin position="192"/>
        <end position="239"/>
    </location>
</feature>
<dbReference type="CDD" id="cd23659">
    <property type="entry name" value="USP_At3g01520-like"/>
    <property type="match status" value="1"/>
</dbReference>
<dbReference type="OrthoDB" id="992776at2759"/>
<dbReference type="Gene3D" id="3.40.50.620">
    <property type="entry name" value="HUPs"/>
    <property type="match status" value="1"/>
</dbReference>
<feature type="region of interest" description="Disordered" evidence="1">
    <location>
        <begin position="302"/>
        <end position="358"/>
    </location>
</feature>
<evidence type="ECO:0000259" key="2">
    <source>
        <dbReference type="Pfam" id="PF00582"/>
    </source>
</evidence>
<dbReference type="InterPro" id="IPR014729">
    <property type="entry name" value="Rossmann-like_a/b/a_fold"/>
</dbReference>
<feature type="compositionally biased region" description="Acidic residues" evidence="1">
    <location>
        <begin position="302"/>
        <end position="314"/>
    </location>
</feature>
<evidence type="ECO:0000256" key="1">
    <source>
        <dbReference type="SAM" id="MobiDB-lite"/>
    </source>
</evidence>
<feature type="compositionally biased region" description="Polar residues" evidence="1">
    <location>
        <begin position="86"/>
        <end position="104"/>
    </location>
</feature>
<feature type="compositionally biased region" description="Polar residues" evidence="1">
    <location>
        <begin position="28"/>
        <end position="38"/>
    </location>
</feature>
<feature type="region of interest" description="Disordered" evidence="1">
    <location>
        <begin position="668"/>
        <end position="692"/>
    </location>
</feature>
<gene>
    <name evidence="3" type="ORF">BJ878DRAFT_542836</name>
</gene>
<feature type="domain" description="UspA" evidence="2">
    <location>
        <begin position="566"/>
        <end position="663"/>
    </location>
</feature>
<feature type="region of interest" description="Disordered" evidence="1">
    <location>
        <begin position="1"/>
        <end position="173"/>
    </location>
</feature>
<evidence type="ECO:0000313" key="4">
    <source>
        <dbReference type="Proteomes" id="UP000887226"/>
    </source>
</evidence>
<sequence>MSNPTSMEAALDQEAKEVLALLEGNHSKMPSGSTAGGNRSSPYSPRSPVRSMLDIGPSSSSASTSAGGNSGRGRVAVRSMLDIAGSPSSVNHTRSAQSSPTATDHQAVRANTAHPRTMSDDSGRPLDPALNAPGFESPSPYQISGFATNKPAPAGMPKRNTQGASFGKKASGSMAEVIRTGDFVIASKYEKTKDRGRNLSRPETGISTTAKSRSPHNRLGLRSDSPVPGSGSDPSKFTLQDGRVLDLNNAYRRLSDGNLALAGGTLSTLSEKVQRRRQESTDPALAIVARLEKDYVPLEGEDAVLDSSEEDLSSDEGSRGRKKGRNNSADKGFEPQTISIGRASGPRTPRSLMAAAEEERTTIAAQEQQKQARRSLLDIEPTTAGAVGTKAKSSRSGVHPHTSYDDMAFGTPYTSENEKDTKDVKEAQKLSIQMTVITSTPATKRCVRSIYRGDFNQMLKEADENSRRVRKYIVATDLSAEAQHALEWTIGTVLRDGDALLAIYCVDEEIGIMTPEVNGDARHEAQAVAVAASAVASISSPRLQPVPDSDILSSGFQIDSGTNTPSSMGRTRGKEEQTRMRAVQAITNTVTKLLRKTKLQVKIVVEVLHCKSPKHLITDVIDYLSPTLVILGSRGQSALKGVILGSFSNYLVTKSSVPVMVARKKLSKKTSRIQSQPVRQPNNLGAPSATRKLEDAVIEKPIRKRIDGKK</sequence>
<organism evidence="3 4">
    <name type="scientific">Calycina marina</name>
    <dbReference type="NCBI Taxonomy" id="1763456"/>
    <lineage>
        <taxon>Eukaryota</taxon>
        <taxon>Fungi</taxon>
        <taxon>Dikarya</taxon>
        <taxon>Ascomycota</taxon>
        <taxon>Pezizomycotina</taxon>
        <taxon>Leotiomycetes</taxon>
        <taxon>Helotiales</taxon>
        <taxon>Pezizellaceae</taxon>
        <taxon>Calycina</taxon>
    </lineage>
</organism>
<dbReference type="EMBL" id="MU253945">
    <property type="protein sequence ID" value="KAG9243877.1"/>
    <property type="molecule type" value="Genomic_DNA"/>
</dbReference>
<protein>
    <recommendedName>
        <fullName evidence="2">UspA domain-containing protein</fullName>
    </recommendedName>
</protein>